<dbReference type="EMBL" id="ML004431">
    <property type="protein sequence ID" value="RKP32413.1"/>
    <property type="molecule type" value="Genomic_DNA"/>
</dbReference>
<comment type="cofactor">
    <cofactor evidence="8">
        <name>Zn(2+)</name>
        <dbReference type="ChEBI" id="CHEBI:29105"/>
    </cofactor>
</comment>
<keyword evidence="3 9" id="KW-0812">Transmembrane</keyword>
<gene>
    <name evidence="10" type="ORF">METBISCDRAFT_25651</name>
</gene>
<feature type="transmembrane region" description="Helical" evidence="9">
    <location>
        <begin position="69"/>
        <end position="86"/>
    </location>
</feature>
<evidence type="ECO:0000256" key="9">
    <source>
        <dbReference type="SAM" id="Phobius"/>
    </source>
</evidence>
<keyword evidence="7" id="KW-0479">Metal-binding</keyword>
<feature type="binding site" evidence="8">
    <location>
        <position position="87"/>
    </location>
    <ligand>
        <name>Zn(2+)</name>
        <dbReference type="ChEBI" id="CHEBI:29105"/>
        <note>catalytic</note>
    </ligand>
</feature>
<feature type="binding site" evidence="7">
    <location>
        <position position="26"/>
    </location>
    <ligand>
        <name>Ca(2+)</name>
        <dbReference type="ChEBI" id="CHEBI:29108"/>
    </ligand>
</feature>
<dbReference type="PANTHER" id="PTHR46187:SF3">
    <property type="entry name" value="ALKALINE CERAMIDASE 3"/>
    <property type="match status" value="1"/>
</dbReference>
<dbReference type="InterPro" id="IPR008901">
    <property type="entry name" value="ACER"/>
</dbReference>
<feature type="binding site" evidence="7">
    <location>
        <position position="25"/>
    </location>
    <ligand>
        <name>Ca(2+)</name>
        <dbReference type="ChEBI" id="CHEBI:29108"/>
    </ligand>
</feature>
<evidence type="ECO:0000313" key="10">
    <source>
        <dbReference type="EMBL" id="RKP32413.1"/>
    </source>
</evidence>
<dbReference type="AlphaFoldDB" id="A0A4P9ZHH2"/>
<keyword evidence="4" id="KW-0378">Hydrolase</keyword>
<feature type="transmembrane region" description="Helical" evidence="9">
    <location>
        <begin position="149"/>
        <end position="169"/>
    </location>
</feature>
<evidence type="ECO:0000256" key="8">
    <source>
        <dbReference type="PIRSR" id="PIRSR608901-2"/>
    </source>
</evidence>
<keyword evidence="8" id="KW-0862">Zinc</keyword>
<name>A0A4P9ZHH2_9ASCO</name>
<dbReference type="Pfam" id="PF05875">
    <property type="entry name" value="Ceramidase"/>
    <property type="match status" value="1"/>
</dbReference>
<dbReference type="PANTHER" id="PTHR46187">
    <property type="entry name" value="ALKALINE CERAMIDASE 3"/>
    <property type="match status" value="1"/>
</dbReference>
<feature type="transmembrane region" description="Helical" evidence="9">
    <location>
        <begin position="229"/>
        <end position="249"/>
    </location>
</feature>
<keyword evidence="7" id="KW-0106">Calcium</keyword>
<feature type="binding site" evidence="7">
    <location>
        <position position="39"/>
    </location>
    <ligand>
        <name>Ca(2+)</name>
        <dbReference type="ChEBI" id="CHEBI:29108"/>
    </ligand>
</feature>
<evidence type="ECO:0000256" key="6">
    <source>
        <dbReference type="ARBA" id="ARBA00023136"/>
    </source>
</evidence>
<dbReference type="Proteomes" id="UP000268321">
    <property type="component" value="Unassembled WGS sequence"/>
</dbReference>
<evidence type="ECO:0000256" key="3">
    <source>
        <dbReference type="ARBA" id="ARBA00022692"/>
    </source>
</evidence>
<dbReference type="GO" id="GO:0016811">
    <property type="term" value="F:hydrolase activity, acting on carbon-nitrogen (but not peptide) bonds, in linear amides"/>
    <property type="evidence" value="ECO:0007669"/>
    <property type="project" value="InterPro"/>
</dbReference>
<proteinExistence type="inferred from homology"/>
<feature type="binding site" evidence="8">
    <location>
        <position position="228"/>
    </location>
    <ligand>
        <name>Zn(2+)</name>
        <dbReference type="ChEBI" id="CHEBI:29105"/>
        <note>catalytic</note>
    </ligand>
</feature>
<feature type="binding site" evidence="7">
    <location>
        <position position="30"/>
    </location>
    <ligand>
        <name>Ca(2+)</name>
        <dbReference type="ChEBI" id="CHEBI:29108"/>
    </ligand>
</feature>
<comment type="subcellular location">
    <subcellularLocation>
        <location evidence="1">Membrane</location>
        <topology evidence="1">Multi-pass membrane protein</topology>
    </subcellularLocation>
</comment>
<reference evidence="11" key="1">
    <citation type="journal article" date="2018" name="Nat. Microbiol.">
        <title>Leveraging single-cell genomics to expand the fungal tree of life.</title>
        <authorList>
            <person name="Ahrendt S.R."/>
            <person name="Quandt C.A."/>
            <person name="Ciobanu D."/>
            <person name="Clum A."/>
            <person name="Salamov A."/>
            <person name="Andreopoulos B."/>
            <person name="Cheng J.F."/>
            <person name="Woyke T."/>
            <person name="Pelin A."/>
            <person name="Henrissat B."/>
            <person name="Reynolds N.K."/>
            <person name="Benny G.L."/>
            <person name="Smith M.E."/>
            <person name="James T.Y."/>
            <person name="Grigoriev I.V."/>
        </authorList>
    </citation>
    <scope>NUCLEOTIDE SEQUENCE [LARGE SCALE GENOMIC DNA]</scope>
    <source>
        <strain evidence="11">Baker2002</strain>
    </source>
</reference>
<accession>A0A4P9ZHH2</accession>
<keyword evidence="5 9" id="KW-1133">Transmembrane helix</keyword>
<evidence type="ECO:0000256" key="1">
    <source>
        <dbReference type="ARBA" id="ARBA00004141"/>
    </source>
</evidence>
<evidence type="ECO:0000256" key="4">
    <source>
        <dbReference type="ARBA" id="ARBA00022801"/>
    </source>
</evidence>
<protein>
    <submittedName>
        <fullName evidence="10">Alkaline phytoceramidase</fullName>
    </submittedName>
</protein>
<feature type="binding site" evidence="7">
    <location>
        <position position="28"/>
    </location>
    <ligand>
        <name>Ca(2+)</name>
        <dbReference type="ChEBI" id="CHEBI:29108"/>
    </ligand>
</feature>
<evidence type="ECO:0000313" key="11">
    <source>
        <dbReference type="Proteomes" id="UP000268321"/>
    </source>
</evidence>
<keyword evidence="11" id="KW-1185">Reference proteome</keyword>
<dbReference type="GO" id="GO:0046514">
    <property type="term" value="P:ceramide catabolic process"/>
    <property type="evidence" value="ECO:0007669"/>
    <property type="project" value="TreeGrafter"/>
</dbReference>
<feature type="transmembrane region" description="Helical" evidence="9">
    <location>
        <begin position="92"/>
        <end position="111"/>
    </location>
</feature>
<sequence>MLPFAIPYPPELKVGFWGIPTSTIDWCEENYVVSPYVAEALNTVTNTGFIALALFAIVQCVRNRLEKRLILTACGFLLVGIGSWLFHMTLQYKYQLLDELPMLYATCIPFWSVFSESRDRRGAFFVGLYLFLVVALLTGIYLWFQDPTIHQVAYAFLNIGLLARSFFLSRKYVKDQESLRQLNTTMGLGVVIFVLGFVLWNMDVHFCDYVRATRRGWGMPYGFILEGHGWWHLLTGLGVYYTLVYFELLRCWLCGRESFYTLKLYFLILPVLELTDPKGLENHLKNPKKDQ</sequence>
<evidence type="ECO:0000256" key="2">
    <source>
        <dbReference type="ARBA" id="ARBA00009780"/>
    </source>
</evidence>
<evidence type="ECO:0000256" key="5">
    <source>
        <dbReference type="ARBA" id="ARBA00022989"/>
    </source>
</evidence>
<feature type="transmembrane region" description="Helical" evidence="9">
    <location>
        <begin position="40"/>
        <end position="57"/>
    </location>
</feature>
<comment type="similarity">
    <text evidence="2">Belongs to the alkaline ceramidase family.</text>
</comment>
<dbReference type="OrthoDB" id="187171at2759"/>
<dbReference type="GO" id="GO:0046872">
    <property type="term" value="F:metal ion binding"/>
    <property type="evidence" value="ECO:0007669"/>
    <property type="project" value="UniProtKB-KW"/>
</dbReference>
<keyword evidence="6 9" id="KW-0472">Membrane</keyword>
<evidence type="ECO:0000256" key="7">
    <source>
        <dbReference type="PIRSR" id="PIRSR608901-1"/>
    </source>
</evidence>
<dbReference type="GO" id="GO:0005789">
    <property type="term" value="C:endoplasmic reticulum membrane"/>
    <property type="evidence" value="ECO:0007669"/>
    <property type="project" value="TreeGrafter"/>
</dbReference>
<feature type="binding site" evidence="8">
    <location>
        <position position="232"/>
    </location>
    <ligand>
        <name>Zn(2+)</name>
        <dbReference type="ChEBI" id="CHEBI:29105"/>
        <note>catalytic</note>
    </ligand>
</feature>
<feature type="transmembrane region" description="Helical" evidence="9">
    <location>
        <begin position="123"/>
        <end position="143"/>
    </location>
</feature>
<feature type="transmembrane region" description="Helical" evidence="9">
    <location>
        <begin position="181"/>
        <end position="200"/>
    </location>
</feature>
<dbReference type="GO" id="GO:0046513">
    <property type="term" value="P:ceramide biosynthetic process"/>
    <property type="evidence" value="ECO:0007669"/>
    <property type="project" value="TreeGrafter"/>
</dbReference>
<organism evidence="10 11">
    <name type="scientific">Metschnikowia bicuspidata</name>
    <dbReference type="NCBI Taxonomy" id="27322"/>
    <lineage>
        <taxon>Eukaryota</taxon>
        <taxon>Fungi</taxon>
        <taxon>Dikarya</taxon>
        <taxon>Ascomycota</taxon>
        <taxon>Saccharomycotina</taxon>
        <taxon>Pichiomycetes</taxon>
        <taxon>Metschnikowiaceae</taxon>
        <taxon>Metschnikowia</taxon>
    </lineage>
</organism>